<sequence length="108" mass="11744">MRRTKGPLSASIKSKRQEIKSDPTPFGYEGWCKGFDFPADTLRGAMAAGGKRQSMTSSNVGGAGSTAAVPRSTSQPGNCGGLMETSLRMSFKTDFQLFFWQITQKRNL</sequence>
<dbReference type="Proteomes" id="UP001476798">
    <property type="component" value="Unassembled WGS sequence"/>
</dbReference>
<comment type="caution">
    <text evidence="2">The sequence shown here is derived from an EMBL/GenBank/DDBJ whole genome shotgun (WGS) entry which is preliminary data.</text>
</comment>
<keyword evidence="3" id="KW-1185">Reference proteome</keyword>
<dbReference type="EMBL" id="JAHRIO010060684">
    <property type="protein sequence ID" value="MEQ2178211.1"/>
    <property type="molecule type" value="Genomic_DNA"/>
</dbReference>
<organism evidence="2 3">
    <name type="scientific">Goodea atripinnis</name>
    <dbReference type="NCBI Taxonomy" id="208336"/>
    <lineage>
        <taxon>Eukaryota</taxon>
        <taxon>Metazoa</taxon>
        <taxon>Chordata</taxon>
        <taxon>Craniata</taxon>
        <taxon>Vertebrata</taxon>
        <taxon>Euteleostomi</taxon>
        <taxon>Actinopterygii</taxon>
        <taxon>Neopterygii</taxon>
        <taxon>Teleostei</taxon>
        <taxon>Neoteleostei</taxon>
        <taxon>Acanthomorphata</taxon>
        <taxon>Ovalentaria</taxon>
        <taxon>Atherinomorphae</taxon>
        <taxon>Cyprinodontiformes</taxon>
        <taxon>Goodeidae</taxon>
        <taxon>Goodea</taxon>
    </lineage>
</organism>
<gene>
    <name evidence="2" type="ORF">GOODEAATRI_011588</name>
</gene>
<evidence type="ECO:0000313" key="3">
    <source>
        <dbReference type="Proteomes" id="UP001476798"/>
    </source>
</evidence>
<evidence type="ECO:0000313" key="2">
    <source>
        <dbReference type="EMBL" id="MEQ2178211.1"/>
    </source>
</evidence>
<evidence type="ECO:0000256" key="1">
    <source>
        <dbReference type="SAM" id="MobiDB-lite"/>
    </source>
</evidence>
<proteinExistence type="predicted"/>
<feature type="region of interest" description="Disordered" evidence="1">
    <location>
        <begin position="50"/>
        <end position="81"/>
    </location>
</feature>
<name>A0ABV0P4Y8_9TELE</name>
<feature type="region of interest" description="Disordered" evidence="1">
    <location>
        <begin position="1"/>
        <end position="22"/>
    </location>
</feature>
<reference evidence="2 3" key="1">
    <citation type="submission" date="2021-06" db="EMBL/GenBank/DDBJ databases">
        <authorList>
            <person name="Palmer J.M."/>
        </authorList>
    </citation>
    <scope>NUCLEOTIDE SEQUENCE [LARGE SCALE GENOMIC DNA]</scope>
    <source>
        <strain evidence="2 3">GA_2019</strain>
        <tissue evidence="2">Muscle</tissue>
    </source>
</reference>
<protein>
    <submittedName>
        <fullName evidence="2">Uncharacterized protein</fullName>
    </submittedName>
</protein>
<accession>A0ABV0P4Y8</accession>